<dbReference type="GO" id="GO:0030145">
    <property type="term" value="F:manganese ion binding"/>
    <property type="evidence" value="ECO:0007669"/>
    <property type="project" value="UniProtKB-UniRule"/>
</dbReference>
<dbReference type="PANTHER" id="PTHR42916">
    <property type="entry name" value="2-SUCCINYL-5-ENOLPYRUVYL-6-HYDROXY-3-CYCLOHEXENE-1-CARBOXYLATE SYNTHASE"/>
    <property type="match status" value="1"/>
</dbReference>
<evidence type="ECO:0000259" key="9">
    <source>
        <dbReference type="Pfam" id="PF16582"/>
    </source>
</evidence>
<evidence type="ECO:0000256" key="6">
    <source>
        <dbReference type="HAMAP-Rule" id="MF_01659"/>
    </source>
</evidence>
<dbReference type="CDD" id="cd07037">
    <property type="entry name" value="TPP_PYR_MenD"/>
    <property type="match status" value="1"/>
</dbReference>
<dbReference type="AlphaFoldDB" id="S0KAZ9"/>
<keyword evidence="3 6" id="KW-0460">Magnesium</keyword>
<evidence type="ECO:0000256" key="1">
    <source>
        <dbReference type="ARBA" id="ARBA00022679"/>
    </source>
</evidence>
<dbReference type="EMBL" id="ASWJ01000007">
    <property type="protein sequence ID" value="EOW83762.1"/>
    <property type="molecule type" value="Genomic_DNA"/>
</dbReference>
<organism evidence="10 11">
    <name type="scientific">Enterococcus columbae DSM 7374 = ATCC 51263</name>
    <dbReference type="NCBI Taxonomy" id="1121865"/>
    <lineage>
        <taxon>Bacteria</taxon>
        <taxon>Bacillati</taxon>
        <taxon>Bacillota</taxon>
        <taxon>Bacilli</taxon>
        <taxon>Lactobacillales</taxon>
        <taxon>Enterococcaceae</taxon>
        <taxon>Enterococcus</taxon>
    </lineage>
</organism>
<keyword evidence="6" id="KW-0474">Menaquinone biosynthesis</keyword>
<evidence type="ECO:0000256" key="4">
    <source>
        <dbReference type="ARBA" id="ARBA00023052"/>
    </source>
</evidence>
<dbReference type="InterPro" id="IPR029061">
    <property type="entry name" value="THDP-binding"/>
</dbReference>
<keyword evidence="1 6" id="KW-0808">Transferase</keyword>
<dbReference type="EC" id="2.2.1.9" evidence="6"/>
<comment type="catalytic activity">
    <reaction evidence="6">
        <text>isochorismate + 2-oxoglutarate + H(+) = 5-enolpyruvoyl-6-hydroxy-2-succinyl-cyclohex-3-ene-1-carboxylate + CO2</text>
        <dbReference type="Rhea" id="RHEA:25593"/>
        <dbReference type="ChEBI" id="CHEBI:15378"/>
        <dbReference type="ChEBI" id="CHEBI:16526"/>
        <dbReference type="ChEBI" id="CHEBI:16810"/>
        <dbReference type="ChEBI" id="CHEBI:29780"/>
        <dbReference type="ChEBI" id="CHEBI:58818"/>
        <dbReference type="EC" id="2.2.1.9"/>
    </reaction>
</comment>
<dbReference type="InterPro" id="IPR012001">
    <property type="entry name" value="Thiamin_PyroP_enz_TPP-bd_dom"/>
</dbReference>
<dbReference type="Gene3D" id="3.40.50.970">
    <property type="match status" value="2"/>
</dbReference>
<dbReference type="GO" id="GO:0030976">
    <property type="term" value="F:thiamine pyrophosphate binding"/>
    <property type="evidence" value="ECO:0007669"/>
    <property type="project" value="UniProtKB-UniRule"/>
</dbReference>
<dbReference type="InterPro" id="IPR004433">
    <property type="entry name" value="MenaQ_synth_MenD"/>
</dbReference>
<evidence type="ECO:0000313" key="11">
    <source>
        <dbReference type="Proteomes" id="UP000014113"/>
    </source>
</evidence>
<dbReference type="Pfam" id="PF16582">
    <property type="entry name" value="TPP_enzyme_M_2"/>
    <property type="match status" value="1"/>
</dbReference>
<dbReference type="HAMAP" id="MF_01659">
    <property type="entry name" value="MenD"/>
    <property type="match status" value="1"/>
</dbReference>
<dbReference type="SUPFAM" id="SSF52518">
    <property type="entry name" value="Thiamin diphosphate-binding fold (THDP-binding)"/>
    <property type="match status" value="2"/>
</dbReference>
<keyword evidence="2 6" id="KW-0479">Metal-binding</keyword>
<dbReference type="Pfam" id="PF02776">
    <property type="entry name" value="TPP_enzyme_N"/>
    <property type="match status" value="1"/>
</dbReference>
<feature type="domain" description="Menaquinone biosynthesis protein MenD middle" evidence="9">
    <location>
        <begin position="208"/>
        <end position="412"/>
    </location>
</feature>
<evidence type="ECO:0000313" key="10">
    <source>
        <dbReference type="EMBL" id="EOW83762.1"/>
    </source>
</evidence>
<dbReference type="GO" id="GO:0009234">
    <property type="term" value="P:menaquinone biosynthetic process"/>
    <property type="evidence" value="ECO:0007669"/>
    <property type="project" value="UniProtKB-UniRule"/>
</dbReference>
<name>S0KAZ9_9ENTE</name>
<comment type="cofactor">
    <cofactor evidence="6">
        <name>thiamine diphosphate</name>
        <dbReference type="ChEBI" id="CHEBI:58937"/>
    </cofactor>
    <text evidence="6">Binds 1 thiamine pyrophosphate per subunit.</text>
</comment>
<dbReference type="NCBIfam" id="TIGR00173">
    <property type="entry name" value="menD"/>
    <property type="match status" value="1"/>
</dbReference>
<keyword evidence="11" id="KW-1185">Reference proteome</keyword>
<dbReference type="Gene3D" id="3.40.50.1220">
    <property type="entry name" value="TPP-binding domain"/>
    <property type="match status" value="1"/>
</dbReference>
<dbReference type="RefSeq" id="WP_016184434.1">
    <property type="nucleotide sequence ID" value="NZ_JXKI01000008.1"/>
</dbReference>
<dbReference type="PATRIC" id="fig|1121865.3.peg.2290"/>
<keyword evidence="5 6" id="KW-0464">Manganese</keyword>
<comment type="similarity">
    <text evidence="6">Belongs to the TPP enzyme family. MenD subfamily.</text>
</comment>
<feature type="domain" description="Thiamine pyrophosphate enzyme TPP-binding" evidence="7">
    <location>
        <begin position="451"/>
        <end position="563"/>
    </location>
</feature>
<evidence type="ECO:0000256" key="2">
    <source>
        <dbReference type="ARBA" id="ARBA00022723"/>
    </source>
</evidence>
<dbReference type="InterPro" id="IPR011766">
    <property type="entry name" value="TPP_enzyme_TPP-bd"/>
</dbReference>
<reference evidence="10 11" key="1">
    <citation type="submission" date="2013-03" db="EMBL/GenBank/DDBJ databases">
        <title>The Genome Sequence of Enterococcus columbae ATCC_51263 (PacBio/Illumina hybrid assembly).</title>
        <authorList>
            <consortium name="The Broad Institute Genomics Platform"/>
            <consortium name="The Broad Institute Genome Sequencing Center for Infectious Disease"/>
            <person name="Earl A."/>
            <person name="Russ C."/>
            <person name="Gilmore M."/>
            <person name="Surin D."/>
            <person name="Walker B."/>
            <person name="Young S."/>
            <person name="Zeng Q."/>
            <person name="Gargeya S."/>
            <person name="Fitzgerald M."/>
            <person name="Haas B."/>
            <person name="Abouelleil A."/>
            <person name="Allen A.W."/>
            <person name="Alvarado L."/>
            <person name="Arachchi H.M."/>
            <person name="Berlin A.M."/>
            <person name="Chapman S.B."/>
            <person name="Gainer-Dewar J."/>
            <person name="Goldberg J."/>
            <person name="Griggs A."/>
            <person name="Gujja S."/>
            <person name="Hansen M."/>
            <person name="Howarth C."/>
            <person name="Imamovic A."/>
            <person name="Ireland A."/>
            <person name="Larimer J."/>
            <person name="McCowan C."/>
            <person name="Murphy C."/>
            <person name="Pearson M."/>
            <person name="Poon T.W."/>
            <person name="Priest M."/>
            <person name="Roberts A."/>
            <person name="Saif S."/>
            <person name="Shea T."/>
            <person name="Sisk P."/>
            <person name="Sykes S."/>
            <person name="Wortman J."/>
            <person name="Nusbaum C."/>
            <person name="Birren B."/>
        </authorList>
    </citation>
    <scope>NUCLEOTIDE SEQUENCE [LARGE SCALE GENOMIC DNA]</scope>
    <source>
        <strain evidence="10 11">ATCC 51263</strain>
    </source>
</reference>
<sequence length="598" mass="66109">MNHQQVMTEYLLSFIEGLKQAGVCQAVISPGSRSTPLALLLHREKTVTCHIDVDERSAAFFALGLAKASQTAVVLLCTSGTAAANFYPAICEAYESAVPLIVLTTDRPPELHHVGAAQTMSQNHLYADHVKLSYQMALPENTPNLLRYSYWQAYQLALTAQQLPFGPVHANFPLREPLLPDLALRLSEEQRQTMQTQYIPLPKLVLANQQPIALLPEELKSLLQAKGVIVVGGECTLNQAKALHQLSQHLSWPIIGDPLTQLAATGKDNPLYLKQAEIIFQKVQDLPTPQVVLRFGKLPVTKNVMLYLQSLTQQAIPQILVDETQRWPDPLHICKYLLPWSILDFVQVAKAVRPSSAPVISSALSAWAAFWQKRQQIAQQVVALQLAKQDFDDSIASVALADFIAEDEVLFVANSNAIRLVDRLAPSLQQGFQTFGNRGVNGIDGIISTVAGLASAKRQRVYLLVGDLTLFHDMNGLQMIQKYQLPVTIVLLNNNSGGIFSFLSQRQLSPSDFDPLFATALDISFEKVAQLYQMSYVQPTTKSAFIAALANSRQQSTASLIEVKSTAELPVALWQRVLAAYQQSILEEKEAKHENNYS</sequence>
<dbReference type="STRING" id="1121865.OMW_02353"/>
<gene>
    <name evidence="6" type="primary">menD</name>
    <name evidence="10" type="ORF">I568_01564</name>
</gene>
<dbReference type="PIRSF" id="PIRSF004983">
    <property type="entry name" value="MenD"/>
    <property type="match status" value="1"/>
</dbReference>
<dbReference type="GO" id="GO:0000287">
    <property type="term" value="F:magnesium ion binding"/>
    <property type="evidence" value="ECO:0007669"/>
    <property type="project" value="UniProtKB-UniRule"/>
</dbReference>
<accession>S0KAZ9</accession>
<dbReference type="InterPro" id="IPR032264">
    <property type="entry name" value="MenD_middle"/>
</dbReference>
<evidence type="ECO:0000256" key="5">
    <source>
        <dbReference type="ARBA" id="ARBA00023211"/>
    </source>
</evidence>
<dbReference type="UniPathway" id="UPA01057">
    <property type="reaction ID" value="UER00164"/>
</dbReference>
<dbReference type="Pfam" id="PF02775">
    <property type="entry name" value="TPP_enzyme_C"/>
    <property type="match status" value="1"/>
</dbReference>
<comment type="caution">
    <text evidence="10">The sequence shown here is derived from an EMBL/GenBank/DDBJ whole genome shotgun (WGS) entry which is preliminary data.</text>
</comment>
<dbReference type="eggNOG" id="COG1165">
    <property type="taxonomic scope" value="Bacteria"/>
</dbReference>
<dbReference type="CDD" id="cd02009">
    <property type="entry name" value="TPP_SHCHC_synthase"/>
    <property type="match status" value="1"/>
</dbReference>
<dbReference type="UniPathway" id="UPA00079"/>
<comment type="cofactor">
    <cofactor evidence="6">
        <name>Mg(2+)</name>
        <dbReference type="ChEBI" id="CHEBI:18420"/>
    </cofactor>
    <cofactor evidence="6">
        <name>Mn(2+)</name>
        <dbReference type="ChEBI" id="CHEBI:29035"/>
    </cofactor>
</comment>
<evidence type="ECO:0000259" key="7">
    <source>
        <dbReference type="Pfam" id="PF02775"/>
    </source>
</evidence>
<evidence type="ECO:0000256" key="3">
    <source>
        <dbReference type="ARBA" id="ARBA00022842"/>
    </source>
</evidence>
<keyword evidence="4 6" id="KW-0786">Thiamine pyrophosphate</keyword>
<dbReference type="GO" id="GO:0070204">
    <property type="term" value="F:2-succinyl-5-enolpyruvyl-6-hydroxy-3-cyclohexene-1-carboxylic-acid synthase activity"/>
    <property type="evidence" value="ECO:0007669"/>
    <property type="project" value="UniProtKB-UniRule"/>
</dbReference>
<proteinExistence type="inferred from homology"/>
<comment type="pathway">
    <text evidence="6">Quinol/quinone metabolism; menaquinone biosynthesis.</text>
</comment>
<comment type="function">
    <text evidence="6">Catalyzes the thiamine diphosphate-dependent decarboxylation of 2-oxoglutarate and the subsequent addition of the resulting succinic semialdehyde-thiamine pyrophosphate anion to isochorismate to yield 2-succinyl-5-enolpyruvyl-6-hydroxy-3-cyclohexene-1-carboxylate (SEPHCHC).</text>
</comment>
<protein>
    <recommendedName>
        <fullName evidence="6">2-succinyl-5-enolpyruvyl-6-hydroxy-3-cyclohexene-1-carboxylate synthase</fullName>
        <shortName evidence="6">SEPHCHC synthase</shortName>
        <ecNumber evidence="6">2.2.1.9</ecNumber>
    </recommendedName>
    <alternativeName>
        <fullName evidence="6">Menaquinone biosynthesis protein MenD</fullName>
    </alternativeName>
</protein>
<dbReference type="OrthoDB" id="9791859at2"/>
<dbReference type="Proteomes" id="UP000014113">
    <property type="component" value="Unassembled WGS sequence"/>
</dbReference>
<dbReference type="PANTHER" id="PTHR42916:SF1">
    <property type="entry name" value="PROTEIN PHYLLO, CHLOROPLASTIC"/>
    <property type="match status" value="1"/>
</dbReference>
<feature type="domain" description="Thiamine pyrophosphate enzyme N-terminal TPP-binding" evidence="8">
    <location>
        <begin position="14"/>
        <end position="123"/>
    </location>
</feature>
<comment type="pathway">
    <text evidence="6">Quinol/quinone metabolism; 1,4-dihydroxy-2-naphthoate biosynthesis; 1,4-dihydroxy-2-naphthoate from chorismate: step 2/7.</text>
</comment>
<evidence type="ECO:0000259" key="8">
    <source>
        <dbReference type="Pfam" id="PF02776"/>
    </source>
</evidence>
<comment type="subunit">
    <text evidence="6">Homodimer.</text>
</comment>